<evidence type="ECO:0000256" key="3">
    <source>
        <dbReference type="ARBA" id="ARBA00023125"/>
    </source>
</evidence>
<dbReference type="AlphaFoldDB" id="A0A2N6D1D5"/>
<dbReference type="InterPro" id="IPR036388">
    <property type="entry name" value="WH-like_DNA-bd_sf"/>
</dbReference>
<comment type="caution">
    <text evidence="6">The sequence shown here is derived from an EMBL/GenBank/DDBJ whole genome shotgun (WGS) entry which is preliminary data.</text>
</comment>
<proteinExistence type="inferred from homology"/>
<dbReference type="PANTHER" id="PTHR30126">
    <property type="entry name" value="HTH-TYPE TRANSCRIPTIONAL REGULATOR"/>
    <property type="match status" value="1"/>
</dbReference>
<accession>A0A2N6D1D5</accession>
<dbReference type="SUPFAM" id="SSF46785">
    <property type="entry name" value="Winged helix' DNA-binding domain"/>
    <property type="match status" value="1"/>
</dbReference>
<evidence type="ECO:0000256" key="4">
    <source>
        <dbReference type="ARBA" id="ARBA00023163"/>
    </source>
</evidence>
<dbReference type="FunFam" id="1.10.10.10:FF:000001">
    <property type="entry name" value="LysR family transcriptional regulator"/>
    <property type="match status" value="1"/>
</dbReference>
<keyword evidence="2" id="KW-0805">Transcription regulation</keyword>
<dbReference type="PANTHER" id="PTHR30126:SF81">
    <property type="entry name" value="HTH-TYPE TRANSCRIPTIONAL REGULATOR ILVY"/>
    <property type="match status" value="1"/>
</dbReference>
<organism evidence="6 7">
    <name type="scientific">Sedimenticola selenatireducens</name>
    <dbReference type="NCBI Taxonomy" id="191960"/>
    <lineage>
        <taxon>Bacteria</taxon>
        <taxon>Pseudomonadati</taxon>
        <taxon>Pseudomonadota</taxon>
        <taxon>Gammaproteobacteria</taxon>
        <taxon>Chromatiales</taxon>
        <taxon>Sedimenticolaceae</taxon>
        <taxon>Sedimenticola</taxon>
    </lineage>
</organism>
<dbReference type="Gene3D" id="1.10.10.10">
    <property type="entry name" value="Winged helix-like DNA-binding domain superfamily/Winged helix DNA-binding domain"/>
    <property type="match status" value="1"/>
</dbReference>
<dbReference type="Pfam" id="PF00126">
    <property type="entry name" value="HTH_1"/>
    <property type="match status" value="1"/>
</dbReference>
<dbReference type="Gene3D" id="3.40.190.290">
    <property type="match status" value="1"/>
</dbReference>
<dbReference type="EMBL" id="PKUN01000001">
    <property type="protein sequence ID" value="PLX63512.1"/>
    <property type="molecule type" value="Genomic_DNA"/>
</dbReference>
<keyword evidence="3" id="KW-0238">DNA-binding</keyword>
<dbReference type="RefSeq" id="WP_273437291.1">
    <property type="nucleotide sequence ID" value="NZ_PKUN01000001.1"/>
</dbReference>
<dbReference type="CDD" id="cd05466">
    <property type="entry name" value="PBP2_LTTR_substrate"/>
    <property type="match status" value="1"/>
</dbReference>
<keyword evidence="4" id="KW-0804">Transcription</keyword>
<evidence type="ECO:0000256" key="1">
    <source>
        <dbReference type="ARBA" id="ARBA00009437"/>
    </source>
</evidence>
<dbReference type="GO" id="GO:0000976">
    <property type="term" value="F:transcription cis-regulatory region binding"/>
    <property type="evidence" value="ECO:0007669"/>
    <property type="project" value="TreeGrafter"/>
</dbReference>
<evidence type="ECO:0000259" key="5">
    <source>
        <dbReference type="PROSITE" id="PS50931"/>
    </source>
</evidence>
<gene>
    <name evidence="6" type="ORF">C0630_01000</name>
</gene>
<dbReference type="SUPFAM" id="SSF53850">
    <property type="entry name" value="Periplasmic binding protein-like II"/>
    <property type="match status" value="1"/>
</dbReference>
<dbReference type="Proteomes" id="UP000235015">
    <property type="component" value="Unassembled WGS sequence"/>
</dbReference>
<dbReference type="Pfam" id="PF03466">
    <property type="entry name" value="LysR_substrate"/>
    <property type="match status" value="1"/>
</dbReference>
<evidence type="ECO:0000313" key="7">
    <source>
        <dbReference type="Proteomes" id="UP000235015"/>
    </source>
</evidence>
<dbReference type="PRINTS" id="PR00039">
    <property type="entry name" value="HTHLYSR"/>
</dbReference>
<feature type="domain" description="HTH lysR-type" evidence="5">
    <location>
        <begin position="1"/>
        <end position="58"/>
    </location>
</feature>
<sequence length="305" mass="33769">MDINALKAFLAVAETASFSVAAEQLHLTQPAVSKRVASLEEELNTRLFDRISRMISLTEAGRQLLPRAQRMIYELEDIRRSISNLNGEVNGRLTMGTSHHIGLRRLPPALKRYSRNYPEVQLDIRFMDSETACSAVLQGDLELAIVTLPTEPIANLTTRPIWHDPLLFVVSTEHPLASCRRVSLADLVSYQAVLVAKGTYTQRILERALQPLGLSLKIGMATNYFETLKMMVSIGLGWSLLPETMTHAPDLKVLDISELQLSRTLGAVTHTNRSLSNAAQAMVDACLEDAAPPRDGSQEEDLIRG</sequence>
<evidence type="ECO:0000256" key="2">
    <source>
        <dbReference type="ARBA" id="ARBA00023015"/>
    </source>
</evidence>
<reference evidence="6 7" key="1">
    <citation type="submission" date="2017-11" db="EMBL/GenBank/DDBJ databases">
        <title>Genome-resolved metagenomics identifies genetic mobility, metabolic interactions, and unexpected diversity in perchlorate-reducing communities.</title>
        <authorList>
            <person name="Barnum T.P."/>
            <person name="Figueroa I.A."/>
            <person name="Carlstrom C.I."/>
            <person name="Lucas L.N."/>
            <person name="Engelbrektson A.L."/>
            <person name="Coates J.D."/>
        </authorList>
    </citation>
    <scope>NUCLEOTIDE SEQUENCE [LARGE SCALE GENOMIC DNA]</scope>
    <source>
        <strain evidence="6">BM301</strain>
    </source>
</reference>
<comment type="similarity">
    <text evidence="1">Belongs to the LysR transcriptional regulatory family.</text>
</comment>
<dbReference type="PROSITE" id="PS50931">
    <property type="entry name" value="HTH_LYSR"/>
    <property type="match status" value="1"/>
</dbReference>
<evidence type="ECO:0000313" key="6">
    <source>
        <dbReference type="EMBL" id="PLX63512.1"/>
    </source>
</evidence>
<name>A0A2N6D1D5_9GAMM</name>
<dbReference type="InterPro" id="IPR005119">
    <property type="entry name" value="LysR_subst-bd"/>
</dbReference>
<dbReference type="InterPro" id="IPR000847">
    <property type="entry name" value="LysR_HTH_N"/>
</dbReference>
<protein>
    <submittedName>
        <fullName evidence="6">LysR family transcriptional regulator</fullName>
    </submittedName>
</protein>
<dbReference type="GO" id="GO:0003700">
    <property type="term" value="F:DNA-binding transcription factor activity"/>
    <property type="evidence" value="ECO:0007669"/>
    <property type="project" value="InterPro"/>
</dbReference>
<dbReference type="InterPro" id="IPR036390">
    <property type="entry name" value="WH_DNA-bd_sf"/>
</dbReference>